<proteinExistence type="predicted"/>
<reference evidence="3 4" key="1">
    <citation type="submission" date="2019-08" db="EMBL/GenBank/DDBJ databases">
        <title>Complete genome sequence of Candidatus Uab amorphum.</title>
        <authorList>
            <person name="Shiratori T."/>
            <person name="Suzuki S."/>
            <person name="Kakizawa Y."/>
            <person name="Ishida K."/>
        </authorList>
    </citation>
    <scope>NUCLEOTIDE SEQUENCE [LARGE SCALE GENOMIC DNA]</scope>
    <source>
        <strain evidence="3 4">SRT547</strain>
    </source>
</reference>
<feature type="coiled-coil region" evidence="1">
    <location>
        <begin position="139"/>
        <end position="212"/>
    </location>
</feature>
<organism evidence="3 4">
    <name type="scientific">Uabimicrobium amorphum</name>
    <dbReference type="NCBI Taxonomy" id="2596890"/>
    <lineage>
        <taxon>Bacteria</taxon>
        <taxon>Pseudomonadati</taxon>
        <taxon>Planctomycetota</taxon>
        <taxon>Candidatus Uabimicrobiia</taxon>
        <taxon>Candidatus Uabimicrobiales</taxon>
        <taxon>Candidatus Uabimicrobiaceae</taxon>
        <taxon>Candidatus Uabimicrobium</taxon>
    </lineage>
</organism>
<evidence type="ECO:0008006" key="5">
    <source>
        <dbReference type="Google" id="ProtNLM"/>
    </source>
</evidence>
<dbReference type="Pfam" id="PF13646">
    <property type="entry name" value="HEAT_2"/>
    <property type="match status" value="1"/>
</dbReference>
<dbReference type="InterPro" id="IPR011989">
    <property type="entry name" value="ARM-like"/>
</dbReference>
<evidence type="ECO:0000256" key="2">
    <source>
        <dbReference type="SAM" id="MobiDB-lite"/>
    </source>
</evidence>
<dbReference type="InterPro" id="IPR016024">
    <property type="entry name" value="ARM-type_fold"/>
</dbReference>
<dbReference type="RefSeq" id="WP_151972296.1">
    <property type="nucleotide sequence ID" value="NZ_AP019860.1"/>
</dbReference>
<feature type="region of interest" description="Disordered" evidence="2">
    <location>
        <begin position="259"/>
        <end position="302"/>
    </location>
</feature>
<gene>
    <name evidence="3" type="ORF">UABAM_06525</name>
</gene>
<dbReference type="Proteomes" id="UP000326354">
    <property type="component" value="Chromosome"/>
</dbReference>
<sequence length="515" mass="59521">MKNIQILLMIVFSTACIFAQQQGKNDWLVEVKLKNGSSIKGVARNAIFLEKQSYGAYVVLKNQNRKIVNDLMKKKSRSIRSSKRNLGIRLWYVKNSPGHLYIPYGDVKMIIVIQRGYDARDKVVKKLSEVAKDYRDVQVERREKRKELAKQRKVEAEQQAERDRVAAEERLKQELTLTQEEEQLLADYPPNAKWNEEEYHSLRRQLNRARNNFSRTGNGGIAKTFFGGVNKKERTFVKNFKTWKVAVEKAAKIREAEAKAEREQKKSAKESSDEVKDDRVPTAEKNQEKPEAEGPKKEEVDFSKAIRKNEKPQRQFSSIQEINHVLYGKDPRLRIRAIKRLGMMKEKNAVSALVSVAGDNKESREMRVAAISSLGKIYSGEESIINVFKRRLRSQSREMRSAVINASFSTEEDLSPMEDMIGIATLDNNKDIRYRAVLLIEKQKFMGSIGRVQERLRDSVPQVKIAAIYALLKLDPTPRTLNVLQRYKKYLNTNLERTKDEELKSLITKTLRLLN</sequence>
<dbReference type="SUPFAM" id="SSF48371">
    <property type="entry name" value="ARM repeat"/>
    <property type="match status" value="1"/>
</dbReference>
<dbReference type="EMBL" id="AP019860">
    <property type="protein sequence ID" value="BBM88109.1"/>
    <property type="molecule type" value="Genomic_DNA"/>
</dbReference>
<dbReference type="AlphaFoldDB" id="A0A5S9IU25"/>
<evidence type="ECO:0000256" key="1">
    <source>
        <dbReference type="SAM" id="Coils"/>
    </source>
</evidence>
<keyword evidence="1" id="KW-0175">Coiled coil</keyword>
<evidence type="ECO:0000313" key="3">
    <source>
        <dbReference type="EMBL" id="BBM88109.1"/>
    </source>
</evidence>
<dbReference type="KEGG" id="uam:UABAM_06525"/>
<keyword evidence="4" id="KW-1185">Reference proteome</keyword>
<name>A0A5S9IU25_UABAM</name>
<dbReference type="PROSITE" id="PS51257">
    <property type="entry name" value="PROKAR_LIPOPROTEIN"/>
    <property type="match status" value="1"/>
</dbReference>
<accession>A0A5S9IU25</accession>
<protein>
    <recommendedName>
        <fullName evidence="5">HEAT repeat domain-containing protein</fullName>
    </recommendedName>
</protein>
<dbReference type="Gene3D" id="1.25.10.10">
    <property type="entry name" value="Leucine-rich Repeat Variant"/>
    <property type="match status" value="1"/>
</dbReference>
<evidence type="ECO:0000313" key="4">
    <source>
        <dbReference type="Proteomes" id="UP000326354"/>
    </source>
</evidence>